<sequence>MALFIAKNYKKKEGERVENAKDTYCYSVYMHKNKINNKVYIGITSKENPSDRWGHNGAKYNHNNHFKNAIKKYEWDNFEHIILFEHLSKEEAEEKEIELIAKYNATNQDFGYNIQNGGNSIGRMTDELKRKIGLANSRPIYQYDRNTGEFINEYCSAMEAERQLGISNETISSVCRKRVKSIGGYIFRFKSDKLTYGEKLIDEEFAVSKNTHFKPVVQYSKTGDFIREYPSIRDAEFAFNKKQGTTLIWHCCNGKKPSALGYVWAYKGEPCIIKQPKNVKPVNQLDENGNVIQKFDSVKAAAEYINRSSDSIIYACKKENKYLEGYLWEYAS</sequence>
<keyword evidence="2" id="KW-0378">Hydrolase</keyword>
<dbReference type="Gene3D" id="1.10.10.10">
    <property type="entry name" value="Winged helix-like DNA-binding domain superfamily/Winged helix DNA-binding domain"/>
    <property type="match status" value="3"/>
</dbReference>
<feature type="domain" description="GIY-YIG" evidence="1">
    <location>
        <begin position="24"/>
        <end position="114"/>
    </location>
</feature>
<dbReference type="InterPro" id="IPR003647">
    <property type="entry name" value="Intron_nuc_1_rpt"/>
</dbReference>
<keyword evidence="2" id="KW-0255">Endonuclease</keyword>
<dbReference type="EMBL" id="BK059091">
    <property type="protein sequence ID" value="DAE28670.1"/>
    <property type="molecule type" value="Genomic_DNA"/>
</dbReference>
<dbReference type="InterPro" id="IPR000305">
    <property type="entry name" value="GIY-YIG_endonuc"/>
</dbReference>
<name>A0A8S5RB69_9VIRU</name>
<organism evidence="2">
    <name type="scientific">virus sp. ctmTa7</name>
    <dbReference type="NCBI Taxonomy" id="2828255"/>
    <lineage>
        <taxon>Viruses</taxon>
    </lineage>
</organism>
<dbReference type="InterPro" id="IPR036388">
    <property type="entry name" value="WH-like_DNA-bd_sf"/>
</dbReference>
<dbReference type="Pfam" id="PF07453">
    <property type="entry name" value="NUMOD1"/>
    <property type="match status" value="3"/>
</dbReference>
<dbReference type="SMART" id="SM00465">
    <property type="entry name" value="GIYc"/>
    <property type="match status" value="1"/>
</dbReference>
<dbReference type="InterPro" id="IPR035901">
    <property type="entry name" value="GIY-YIG_endonuc_sf"/>
</dbReference>
<dbReference type="Pfam" id="PF01541">
    <property type="entry name" value="GIY-YIG"/>
    <property type="match status" value="1"/>
</dbReference>
<proteinExistence type="predicted"/>
<dbReference type="Gene3D" id="3.40.1440.10">
    <property type="entry name" value="GIY-YIG endonuclease"/>
    <property type="match status" value="1"/>
</dbReference>
<dbReference type="PROSITE" id="PS50164">
    <property type="entry name" value="GIY_YIG"/>
    <property type="match status" value="1"/>
</dbReference>
<dbReference type="GO" id="GO:0004519">
    <property type="term" value="F:endonuclease activity"/>
    <property type="evidence" value="ECO:0007669"/>
    <property type="project" value="UniProtKB-KW"/>
</dbReference>
<dbReference type="SUPFAM" id="SSF82771">
    <property type="entry name" value="GIY-YIG endonuclease"/>
    <property type="match status" value="1"/>
</dbReference>
<protein>
    <submittedName>
        <fullName evidence="2">Intron associated endonuclease</fullName>
    </submittedName>
</protein>
<dbReference type="SUPFAM" id="SSF64496">
    <property type="entry name" value="DNA-binding domain of intron-encoded endonucleases"/>
    <property type="match status" value="1"/>
</dbReference>
<evidence type="ECO:0000259" key="1">
    <source>
        <dbReference type="PROSITE" id="PS50164"/>
    </source>
</evidence>
<dbReference type="InterPro" id="IPR010896">
    <property type="entry name" value="NUMOD1"/>
</dbReference>
<dbReference type="SMART" id="SM00497">
    <property type="entry name" value="IENR1"/>
    <property type="match status" value="3"/>
</dbReference>
<keyword evidence="2" id="KW-0540">Nuclease</keyword>
<accession>A0A8S5RB69</accession>
<evidence type="ECO:0000313" key="2">
    <source>
        <dbReference type="EMBL" id="DAE28670.1"/>
    </source>
</evidence>
<reference evidence="2" key="1">
    <citation type="journal article" date="2021" name="Proc. Natl. Acad. Sci. U.S.A.">
        <title>A Catalog of Tens of Thousands of Viruses from Human Metagenomes Reveals Hidden Associations with Chronic Diseases.</title>
        <authorList>
            <person name="Tisza M.J."/>
            <person name="Buck C.B."/>
        </authorList>
    </citation>
    <scope>NUCLEOTIDE SEQUENCE</scope>
    <source>
        <strain evidence="2">CtmTa7</strain>
    </source>
</reference>